<dbReference type="KEGG" id="afx:JZ786_05125"/>
<accession>A0A9X7W0D5</accession>
<evidence type="ECO:0000313" key="2">
    <source>
        <dbReference type="Proteomes" id="UP000663505"/>
    </source>
</evidence>
<evidence type="ECO:0000313" key="1">
    <source>
        <dbReference type="EMBL" id="QSO48371.1"/>
    </source>
</evidence>
<dbReference type="AlphaFoldDB" id="A0A9X7W0D5"/>
<dbReference type="Proteomes" id="UP000663505">
    <property type="component" value="Chromosome"/>
</dbReference>
<reference evidence="1 2" key="1">
    <citation type="submission" date="2021-02" db="EMBL/GenBank/DDBJ databases">
        <title>Alicyclobacillus curvatus sp. nov. and Alicyclobacillus mengziensis sp. nov., two acidophilic bacteria isolated from acid mine drainage.</title>
        <authorList>
            <person name="Huang Y."/>
        </authorList>
    </citation>
    <scope>NUCLEOTIDE SEQUENCE [LARGE SCALE GENOMIC DNA]</scope>
    <source>
        <strain evidence="1 2">S30H14</strain>
    </source>
</reference>
<proteinExistence type="predicted"/>
<dbReference type="RefSeq" id="WP_206657706.1">
    <property type="nucleotide sequence ID" value="NZ_CP071182.1"/>
</dbReference>
<organism evidence="1 2">
    <name type="scientific">Alicyclobacillus mengziensis</name>
    <dbReference type="NCBI Taxonomy" id="2931921"/>
    <lineage>
        <taxon>Bacteria</taxon>
        <taxon>Bacillati</taxon>
        <taxon>Bacillota</taxon>
        <taxon>Bacilli</taxon>
        <taxon>Bacillales</taxon>
        <taxon>Alicyclobacillaceae</taxon>
        <taxon>Alicyclobacillus</taxon>
    </lineage>
</organism>
<protein>
    <submittedName>
        <fullName evidence="1">Uncharacterized protein</fullName>
    </submittedName>
</protein>
<gene>
    <name evidence="1" type="ORF">JZ786_05125</name>
</gene>
<keyword evidence="2" id="KW-1185">Reference proteome</keyword>
<dbReference type="EMBL" id="CP071182">
    <property type="protein sequence ID" value="QSO48371.1"/>
    <property type="molecule type" value="Genomic_DNA"/>
</dbReference>
<name>A0A9X7W0D5_9BACL</name>
<sequence length="157" mass="18563">MAKELSIFVGFRREGKVIGSTWRPYEHEYPERRTKVLEMVEHSNIQLARDIYNHIEWKPFDGRIQIGDGIHLIDLFKRGVDGYVKNTREILKFLCKKHPRRIEVEMAKKIQYRDGKTVILLKESTNIFDNSEFDKAFIFDLDASRVEVIENRPIPVS</sequence>